<dbReference type="Proteomes" id="UP001256827">
    <property type="component" value="Chromosome"/>
</dbReference>
<name>A0ABY9T921_BREBE</name>
<evidence type="ECO:0000313" key="3">
    <source>
        <dbReference type="Proteomes" id="UP001256827"/>
    </source>
</evidence>
<keyword evidence="1" id="KW-0812">Transmembrane</keyword>
<dbReference type="EMBL" id="CP134050">
    <property type="protein sequence ID" value="WNC16597.1"/>
    <property type="molecule type" value="Genomic_DNA"/>
</dbReference>
<protein>
    <submittedName>
        <fullName evidence="2">Uncharacterized protein</fullName>
    </submittedName>
</protein>
<keyword evidence="3" id="KW-1185">Reference proteome</keyword>
<gene>
    <name evidence="2" type="ORF">RGB73_09850</name>
</gene>
<organism evidence="2 3">
    <name type="scientific">Brevibacillus brevis</name>
    <name type="common">Bacillus brevis</name>
    <dbReference type="NCBI Taxonomy" id="1393"/>
    <lineage>
        <taxon>Bacteria</taxon>
        <taxon>Bacillati</taxon>
        <taxon>Bacillota</taxon>
        <taxon>Bacilli</taxon>
        <taxon>Bacillales</taxon>
        <taxon>Paenibacillaceae</taxon>
        <taxon>Brevibacillus</taxon>
    </lineage>
</organism>
<feature type="transmembrane region" description="Helical" evidence="1">
    <location>
        <begin position="49"/>
        <end position="70"/>
    </location>
</feature>
<feature type="transmembrane region" description="Helical" evidence="1">
    <location>
        <begin position="7"/>
        <end position="29"/>
    </location>
</feature>
<dbReference type="RefSeq" id="WP_310771400.1">
    <property type="nucleotide sequence ID" value="NZ_CP134050.1"/>
</dbReference>
<proteinExistence type="predicted"/>
<keyword evidence="1" id="KW-0472">Membrane</keyword>
<accession>A0ABY9T921</accession>
<keyword evidence="1" id="KW-1133">Transmembrane helix</keyword>
<sequence length="78" mass="8897">MKRISFFITFFSFVLATGALFLLGEWLSIPWLTFRHEFVDSPDGFTITAGSFVPVLIGLAVSFVAETIYVRRYRKKLG</sequence>
<evidence type="ECO:0000313" key="2">
    <source>
        <dbReference type="EMBL" id="WNC16597.1"/>
    </source>
</evidence>
<evidence type="ECO:0000256" key="1">
    <source>
        <dbReference type="SAM" id="Phobius"/>
    </source>
</evidence>
<reference evidence="2 3" key="1">
    <citation type="submission" date="2023-09" db="EMBL/GenBank/DDBJ databases">
        <title>Complete Genome and Methylome dissection of Bacillus brevis NEB573 original source of BbsI restriction endonuclease.</title>
        <authorList>
            <person name="Fomenkov A."/>
            <person name="Roberts R.D."/>
        </authorList>
    </citation>
    <scope>NUCLEOTIDE SEQUENCE [LARGE SCALE GENOMIC DNA]</scope>
    <source>
        <strain evidence="2 3">NEB573</strain>
    </source>
</reference>